<dbReference type="OMA" id="ASTEICH"/>
<dbReference type="OrthoDB" id="432817at2759"/>
<feature type="non-terminal residue" evidence="1">
    <location>
        <position position="1"/>
    </location>
</feature>
<dbReference type="Proteomes" id="UP000654075">
    <property type="component" value="Unassembled WGS sequence"/>
</dbReference>
<evidence type="ECO:0000313" key="1">
    <source>
        <dbReference type="EMBL" id="CAE8600580.1"/>
    </source>
</evidence>
<proteinExistence type="predicted"/>
<gene>
    <name evidence="1" type="ORF">PGLA1383_LOCUS18895</name>
</gene>
<evidence type="ECO:0000313" key="2">
    <source>
        <dbReference type="Proteomes" id="UP000654075"/>
    </source>
</evidence>
<reference evidence="1" key="1">
    <citation type="submission" date="2021-02" db="EMBL/GenBank/DDBJ databases">
        <authorList>
            <person name="Dougan E. K."/>
            <person name="Rhodes N."/>
            <person name="Thang M."/>
            <person name="Chan C."/>
        </authorList>
    </citation>
    <scope>NUCLEOTIDE SEQUENCE</scope>
</reference>
<accession>A0A813ENM0</accession>
<protein>
    <submittedName>
        <fullName evidence="1">Uncharacterized protein</fullName>
    </submittedName>
</protein>
<name>A0A813ENM0_POLGL</name>
<comment type="caution">
    <text evidence="1">The sequence shown here is derived from an EMBL/GenBank/DDBJ whole genome shotgun (WGS) entry which is preliminary data.</text>
</comment>
<organism evidence="1 2">
    <name type="scientific">Polarella glacialis</name>
    <name type="common">Dinoflagellate</name>
    <dbReference type="NCBI Taxonomy" id="89957"/>
    <lineage>
        <taxon>Eukaryota</taxon>
        <taxon>Sar</taxon>
        <taxon>Alveolata</taxon>
        <taxon>Dinophyceae</taxon>
        <taxon>Suessiales</taxon>
        <taxon>Suessiaceae</taxon>
        <taxon>Polarella</taxon>
    </lineage>
</organism>
<feature type="non-terminal residue" evidence="1">
    <location>
        <position position="345"/>
    </location>
</feature>
<dbReference type="EMBL" id="CAJNNV010012280">
    <property type="protein sequence ID" value="CAE8600580.1"/>
    <property type="molecule type" value="Genomic_DNA"/>
</dbReference>
<keyword evidence="2" id="KW-1185">Reference proteome</keyword>
<dbReference type="AlphaFoldDB" id="A0A813ENM0"/>
<sequence length="345" mass="39315">LSRLGRGALEVGSVGTRSRWPLLSSCSAGTGAVASRGPLLCQKPLFQEGAFSSWPRSRLPQPGLAGGAMLQQVRHGPMDGRPGRMQHFRFGPAKRKGTFYYRFHKLVGKANWRKYTERFIAPRSLENRQRWIPTPFSTFSQGRQSFSWHWRLPKGLAEATSSDEVLEVWIQFRHKMPKRTFHYFKVLRRLSEVGGCDRTDWRLRFITSRLHQVHRKVLNLPRLAKYYAELKVTDELEHLARFLLRMMPKYSPQQLVVTANAFGIAKLQDKKIFSEVARLIEHQLSQVTPSELVKLAQAYASTEICHYTLLTQISAQAQVRVQQAAAGEGIPGSCPSFEQLAELAE</sequence>